<name>A0A232EYH1_9HYME</name>
<reference evidence="1 2" key="1">
    <citation type="journal article" date="2017" name="Curr. Biol.">
        <title>The Evolution of Venom by Co-option of Single-Copy Genes.</title>
        <authorList>
            <person name="Martinson E.O."/>
            <person name="Mrinalini"/>
            <person name="Kelkar Y.D."/>
            <person name="Chang C.H."/>
            <person name="Werren J.H."/>
        </authorList>
    </citation>
    <scope>NUCLEOTIDE SEQUENCE [LARGE SCALE GENOMIC DNA]</scope>
    <source>
        <strain evidence="1 2">Alberta</strain>
        <tissue evidence="1">Whole body</tissue>
    </source>
</reference>
<dbReference type="AlphaFoldDB" id="A0A232EYH1"/>
<dbReference type="EMBL" id="NNAY01001624">
    <property type="protein sequence ID" value="OXU23395.1"/>
    <property type="molecule type" value="Genomic_DNA"/>
</dbReference>
<protein>
    <submittedName>
        <fullName evidence="1">Uncharacterized protein</fullName>
    </submittedName>
</protein>
<organism evidence="1 2">
    <name type="scientific">Trichomalopsis sarcophagae</name>
    <dbReference type="NCBI Taxonomy" id="543379"/>
    <lineage>
        <taxon>Eukaryota</taxon>
        <taxon>Metazoa</taxon>
        <taxon>Ecdysozoa</taxon>
        <taxon>Arthropoda</taxon>
        <taxon>Hexapoda</taxon>
        <taxon>Insecta</taxon>
        <taxon>Pterygota</taxon>
        <taxon>Neoptera</taxon>
        <taxon>Endopterygota</taxon>
        <taxon>Hymenoptera</taxon>
        <taxon>Apocrita</taxon>
        <taxon>Proctotrupomorpha</taxon>
        <taxon>Chalcidoidea</taxon>
        <taxon>Pteromalidae</taxon>
        <taxon>Pteromalinae</taxon>
        <taxon>Trichomalopsis</taxon>
    </lineage>
</organism>
<accession>A0A232EYH1</accession>
<sequence length="289" mass="33357">MCPPLRSRHVPLGCSCSYTLSAYRERPNTRDHLREKRVVVKSIVKALHRRWLLVIQMEPSGKPDTSGGLNPPEVSGFLWICTYLLLKVQSRMIYFIFEAGPLEKLRLGYYIIVELVAGKVGAVDFQRVHVCYSCCEQKEKKKCYVSHISHSRVQFSTRGKKSGKYGPRVVEQARKLNSPQAEAGVNIFTYRRQRRVRNRCYDSAGNLYFSCQDLYVSLRVKKVAVRGGSSNVKRNLIFGNVEHAKIKRNTKHLYTHAVRKFWKGSEITKTDKLTILYRLALSETQRIKK</sequence>
<dbReference type="Proteomes" id="UP000215335">
    <property type="component" value="Unassembled WGS sequence"/>
</dbReference>
<evidence type="ECO:0000313" key="1">
    <source>
        <dbReference type="EMBL" id="OXU23395.1"/>
    </source>
</evidence>
<keyword evidence="2" id="KW-1185">Reference proteome</keyword>
<evidence type="ECO:0000313" key="2">
    <source>
        <dbReference type="Proteomes" id="UP000215335"/>
    </source>
</evidence>
<proteinExistence type="predicted"/>
<gene>
    <name evidence="1" type="ORF">TSAR_002215</name>
</gene>
<comment type="caution">
    <text evidence="1">The sequence shown here is derived from an EMBL/GenBank/DDBJ whole genome shotgun (WGS) entry which is preliminary data.</text>
</comment>